<dbReference type="Pfam" id="PF14023">
    <property type="entry name" value="Bestrophin-like"/>
    <property type="match status" value="1"/>
</dbReference>
<dbReference type="EMBL" id="RCZP01000024">
    <property type="protein sequence ID" value="TPG51806.1"/>
    <property type="molecule type" value="Genomic_DNA"/>
</dbReference>
<keyword evidence="1" id="KW-1133">Transmembrane helix</keyword>
<dbReference type="Proteomes" id="UP000317078">
    <property type="component" value="Unassembled WGS sequence"/>
</dbReference>
<name>A0A502FRM4_9PROT</name>
<accession>A0A502FRM4</accession>
<evidence type="ECO:0000313" key="2">
    <source>
        <dbReference type="EMBL" id="TPG51806.1"/>
    </source>
</evidence>
<dbReference type="AlphaFoldDB" id="A0A502FRM4"/>
<sequence length="257" mass="27338">MSDLALSLIVAGCVFSGGVVGLHLHRVLPPHHLAKETLDVIRLGTGMVSVLASLVFGLLIATAKSGADSAAHDMRAYAADTILLDRTLRGYGADAAEARMLLRRTTERTLHDLWPRPGENFVGIDDPSAADLLAGVQGAIDALHPAGPQQTWLQQGALQQSSSLVRQRWLLIEQEGPNVQPTILAVLITWTFAIFVSFGLNAPRNATVVGAFLMTSLAIGGAVFLILEMDSHFEGLLRLSELPLRNALAQLGGADPS</sequence>
<gene>
    <name evidence="2" type="ORF">EAH89_19600</name>
</gene>
<dbReference type="InterPro" id="IPR025333">
    <property type="entry name" value="DUF4239"/>
</dbReference>
<reference evidence="2 3" key="1">
    <citation type="journal article" date="2019" name="Environ. Microbiol.">
        <title>Species interactions and distinct microbial communities in high Arctic permafrost affected cryosols are associated with the CH4 and CO2 gas fluxes.</title>
        <authorList>
            <person name="Altshuler I."/>
            <person name="Hamel J."/>
            <person name="Turney S."/>
            <person name="Magnuson E."/>
            <person name="Levesque R."/>
            <person name="Greer C."/>
            <person name="Whyte L.G."/>
        </authorList>
    </citation>
    <scope>NUCLEOTIDE SEQUENCE [LARGE SCALE GENOMIC DNA]</scope>
    <source>
        <strain evidence="2 3">S9.3B</strain>
    </source>
</reference>
<proteinExistence type="predicted"/>
<dbReference type="OrthoDB" id="4760162at2"/>
<keyword evidence="3" id="KW-1185">Reference proteome</keyword>
<keyword evidence="1" id="KW-0472">Membrane</keyword>
<dbReference type="RefSeq" id="WP_140885431.1">
    <property type="nucleotide sequence ID" value="NZ_RCZP01000024.1"/>
</dbReference>
<comment type="caution">
    <text evidence="2">The sequence shown here is derived from an EMBL/GenBank/DDBJ whole genome shotgun (WGS) entry which is preliminary data.</text>
</comment>
<keyword evidence="1" id="KW-0812">Transmembrane</keyword>
<feature type="transmembrane region" description="Helical" evidence="1">
    <location>
        <begin position="182"/>
        <end position="200"/>
    </location>
</feature>
<feature type="transmembrane region" description="Helical" evidence="1">
    <location>
        <begin position="40"/>
        <end position="61"/>
    </location>
</feature>
<organism evidence="2 3">
    <name type="scientific">Muricoccus nepalensis</name>
    <dbReference type="NCBI Taxonomy" id="1854500"/>
    <lineage>
        <taxon>Bacteria</taxon>
        <taxon>Pseudomonadati</taxon>
        <taxon>Pseudomonadota</taxon>
        <taxon>Alphaproteobacteria</taxon>
        <taxon>Acetobacterales</taxon>
        <taxon>Roseomonadaceae</taxon>
        <taxon>Muricoccus</taxon>
    </lineage>
</organism>
<feature type="transmembrane region" description="Helical" evidence="1">
    <location>
        <begin position="206"/>
        <end position="227"/>
    </location>
</feature>
<evidence type="ECO:0000313" key="3">
    <source>
        <dbReference type="Proteomes" id="UP000317078"/>
    </source>
</evidence>
<protein>
    <submittedName>
        <fullName evidence="2">DUF4239 domain-containing protein</fullName>
    </submittedName>
</protein>
<evidence type="ECO:0000256" key="1">
    <source>
        <dbReference type="SAM" id="Phobius"/>
    </source>
</evidence>